<dbReference type="Proteomes" id="UP001396334">
    <property type="component" value="Unassembled WGS sequence"/>
</dbReference>
<evidence type="ECO:0000256" key="1">
    <source>
        <dbReference type="SAM" id="Phobius"/>
    </source>
</evidence>
<keyword evidence="3" id="KW-1185">Reference proteome</keyword>
<evidence type="ECO:0000313" key="2">
    <source>
        <dbReference type="EMBL" id="KAK9004156.1"/>
    </source>
</evidence>
<feature type="transmembrane region" description="Helical" evidence="1">
    <location>
        <begin position="107"/>
        <end position="125"/>
    </location>
</feature>
<gene>
    <name evidence="2" type="ORF">V6N11_001963</name>
</gene>
<evidence type="ECO:0000313" key="3">
    <source>
        <dbReference type="Proteomes" id="UP001396334"/>
    </source>
</evidence>
<name>A0ABR2QTU5_9ROSI</name>
<proteinExistence type="predicted"/>
<dbReference type="EMBL" id="JBBPBN010000031">
    <property type="protein sequence ID" value="KAK9004156.1"/>
    <property type="molecule type" value="Genomic_DNA"/>
</dbReference>
<organism evidence="2 3">
    <name type="scientific">Hibiscus sabdariffa</name>
    <name type="common">roselle</name>
    <dbReference type="NCBI Taxonomy" id="183260"/>
    <lineage>
        <taxon>Eukaryota</taxon>
        <taxon>Viridiplantae</taxon>
        <taxon>Streptophyta</taxon>
        <taxon>Embryophyta</taxon>
        <taxon>Tracheophyta</taxon>
        <taxon>Spermatophyta</taxon>
        <taxon>Magnoliopsida</taxon>
        <taxon>eudicotyledons</taxon>
        <taxon>Gunneridae</taxon>
        <taxon>Pentapetalae</taxon>
        <taxon>rosids</taxon>
        <taxon>malvids</taxon>
        <taxon>Malvales</taxon>
        <taxon>Malvaceae</taxon>
        <taxon>Malvoideae</taxon>
        <taxon>Hibiscus</taxon>
    </lineage>
</organism>
<protein>
    <submittedName>
        <fullName evidence="2">Uncharacterized protein</fullName>
    </submittedName>
</protein>
<comment type="caution">
    <text evidence="2">The sequence shown here is derived from an EMBL/GenBank/DDBJ whole genome shotgun (WGS) entry which is preliminary data.</text>
</comment>
<reference evidence="2 3" key="1">
    <citation type="journal article" date="2024" name="G3 (Bethesda)">
        <title>Genome assembly of Hibiscus sabdariffa L. provides insights into metabolisms of medicinal natural products.</title>
        <authorList>
            <person name="Kim T."/>
        </authorList>
    </citation>
    <scope>NUCLEOTIDE SEQUENCE [LARGE SCALE GENOMIC DNA]</scope>
    <source>
        <strain evidence="2">TK-2024</strain>
        <tissue evidence="2">Old leaves</tissue>
    </source>
</reference>
<keyword evidence="1" id="KW-0812">Transmembrane</keyword>
<keyword evidence="1" id="KW-0472">Membrane</keyword>
<accession>A0ABR2QTU5</accession>
<keyword evidence="1" id="KW-1133">Transmembrane helix</keyword>
<sequence>MVVEKGAYYFDALLRVVSSRNAKVFDAPRFEESFVIGSSSQLVSLMVQARADCQLVCSHVAAMSRGLAYWEPPSVAWIKLNTDEAWRENDGYVRVKECKNKRIKRKVFNFPFQCLFPFLALLIYTSSCTVPYSST</sequence>